<dbReference type="EMBL" id="CAJNNW010026789">
    <property type="protein sequence ID" value="CAE8687736.1"/>
    <property type="molecule type" value="Genomic_DNA"/>
</dbReference>
<feature type="compositionally biased region" description="Low complexity" evidence="1">
    <location>
        <begin position="81"/>
        <end position="96"/>
    </location>
</feature>
<accession>A0A813JVQ2</accession>
<feature type="region of interest" description="Disordered" evidence="1">
    <location>
        <begin position="73"/>
        <end position="140"/>
    </location>
</feature>
<dbReference type="Proteomes" id="UP000654075">
    <property type="component" value="Unassembled WGS sequence"/>
</dbReference>
<evidence type="ECO:0000313" key="4">
    <source>
        <dbReference type="Proteomes" id="UP000626109"/>
    </source>
</evidence>
<reference evidence="3" key="1">
    <citation type="submission" date="2021-02" db="EMBL/GenBank/DDBJ databases">
        <authorList>
            <person name="Dougan E. K."/>
            <person name="Rhodes N."/>
            <person name="Thang M."/>
            <person name="Chan C."/>
        </authorList>
    </citation>
    <scope>NUCLEOTIDE SEQUENCE</scope>
</reference>
<evidence type="ECO:0000256" key="1">
    <source>
        <dbReference type="SAM" id="MobiDB-lite"/>
    </source>
</evidence>
<organism evidence="3 4">
    <name type="scientific">Polarella glacialis</name>
    <name type="common">Dinoflagellate</name>
    <dbReference type="NCBI Taxonomy" id="89957"/>
    <lineage>
        <taxon>Eukaryota</taxon>
        <taxon>Sar</taxon>
        <taxon>Alveolata</taxon>
        <taxon>Dinophyceae</taxon>
        <taxon>Suessiales</taxon>
        <taxon>Suessiaceae</taxon>
        <taxon>Polarella</taxon>
    </lineage>
</organism>
<feature type="compositionally biased region" description="Basic and acidic residues" evidence="1">
    <location>
        <begin position="97"/>
        <end position="112"/>
    </location>
</feature>
<protein>
    <submittedName>
        <fullName evidence="3">Uncharacterized protein</fullName>
    </submittedName>
</protein>
<keyword evidence="5" id="KW-1185">Reference proteome</keyword>
<name>A0A813JVQ2_POLGL</name>
<dbReference type="Proteomes" id="UP000626109">
    <property type="component" value="Unassembled WGS sequence"/>
</dbReference>
<comment type="caution">
    <text evidence="3">The sequence shown here is derived from an EMBL/GenBank/DDBJ whole genome shotgun (WGS) entry which is preliminary data.</text>
</comment>
<evidence type="ECO:0000313" key="3">
    <source>
        <dbReference type="EMBL" id="CAE8687736.1"/>
    </source>
</evidence>
<dbReference type="AlphaFoldDB" id="A0A813JVQ2"/>
<gene>
    <name evidence="2" type="ORF">PGLA1383_LOCUS49592</name>
    <name evidence="3" type="ORF">PGLA2088_LOCUS25585</name>
</gene>
<dbReference type="EMBL" id="CAJNNV010030843">
    <property type="protein sequence ID" value="CAE8633845.1"/>
    <property type="molecule type" value="Genomic_DNA"/>
</dbReference>
<evidence type="ECO:0000313" key="5">
    <source>
        <dbReference type="Proteomes" id="UP000654075"/>
    </source>
</evidence>
<sequence>MDSHKQQCNAVCECSFCHIQLPKAGLAHHMAQCYHATSCEGCGGRFHSLTVARNSTKCQSSYEWSCRADEQKRGSYHRQGSSSSSSSSSSSNNNNSPDKHKNKDQHRSEGQQRHGLQRSYEGQKHAAASPSQCGLASTAPEDEGKVARIQFAGRLSGMDAFSRKRMLRALQKCRNHPDKNTGKEVFATEMFRFVQSQWDVEFK</sequence>
<proteinExistence type="predicted"/>
<evidence type="ECO:0000313" key="2">
    <source>
        <dbReference type="EMBL" id="CAE8633845.1"/>
    </source>
</evidence>